<evidence type="ECO:0000256" key="2">
    <source>
        <dbReference type="ARBA" id="ARBA00022475"/>
    </source>
</evidence>
<evidence type="ECO:0000256" key="11">
    <source>
        <dbReference type="HAMAP-Rule" id="MF_00276"/>
    </source>
</evidence>
<keyword evidence="9 11" id="KW-0406">Ion transport</keyword>
<evidence type="ECO:0000313" key="14">
    <source>
        <dbReference type="Proteomes" id="UP000247612"/>
    </source>
</evidence>
<evidence type="ECO:0000256" key="7">
    <source>
        <dbReference type="ARBA" id="ARBA00022958"/>
    </source>
</evidence>
<keyword evidence="7 11" id="KW-0630">Potassium</keyword>
<keyword evidence="4 11" id="KW-0812">Transmembrane</keyword>
<dbReference type="STRING" id="1034346.GCA_000313565_01827"/>
<dbReference type="Proteomes" id="UP001276902">
    <property type="component" value="Unassembled WGS sequence"/>
</dbReference>
<gene>
    <name evidence="11 12" type="primary">kdpC</name>
    <name evidence="13" type="ORF">DES51_11442</name>
    <name evidence="12" type="ORF">MQE39_09905</name>
</gene>
<keyword evidence="2 11" id="KW-1003">Cell membrane</keyword>
<evidence type="ECO:0000313" key="12">
    <source>
        <dbReference type="EMBL" id="MDY5168428.1"/>
    </source>
</evidence>
<comment type="subunit">
    <text evidence="11">The system is composed of three essential subunits: KdpA, KdpB and KdpC.</text>
</comment>
<evidence type="ECO:0000256" key="8">
    <source>
        <dbReference type="ARBA" id="ARBA00022989"/>
    </source>
</evidence>
<dbReference type="HAMAP" id="MF_00276">
    <property type="entry name" value="KdpC"/>
    <property type="match status" value="1"/>
</dbReference>
<reference evidence="13 14" key="1">
    <citation type="submission" date="2018-05" db="EMBL/GenBank/DDBJ databases">
        <title>Genomic Encyclopedia of Type Strains, Phase IV (KMG-IV): sequencing the most valuable type-strain genomes for metagenomic binning, comparative biology and taxonomic classification.</title>
        <authorList>
            <person name="Goeker M."/>
        </authorList>
    </citation>
    <scope>NUCLEOTIDE SEQUENCE [LARGE SCALE GENOMIC DNA]</scope>
    <source>
        <strain evidence="13 14">JC118</strain>
    </source>
</reference>
<keyword evidence="3 11" id="KW-0633">Potassium transport</keyword>
<organism evidence="13 14">
    <name type="scientific">Dielma fastidiosa</name>
    <dbReference type="NCBI Taxonomy" id="1034346"/>
    <lineage>
        <taxon>Bacteria</taxon>
        <taxon>Bacillati</taxon>
        <taxon>Bacillota</taxon>
        <taxon>Erysipelotrichia</taxon>
        <taxon>Erysipelotrichales</taxon>
        <taxon>Erysipelotrichaceae</taxon>
        <taxon>Dielma</taxon>
    </lineage>
</organism>
<comment type="function">
    <text evidence="11">Part of the high-affinity ATP-driven potassium transport (or Kdp) system, which catalyzes the hydrolysis of ATP coupled with the electrogenic transport of potassium into the cytoplasm. This subunit acts as a catalytic chaperone that increases the ATP-binding affinity of the ATP-hydrolyzing subunit KdpB by the formation of a transient KdpB/KdpC/ATP ternary complex.</text>
</comment>
<dbReference type="EMBL" id="QJKH01000014">
    <property type="protein sequence ID" value="PXX76187.1"/>
    <property type="molecule type" value="Genomic_DNA"/>
</dbReference>
<evidence type="ECO:0000256" key="10">
    <source>
        <dbReference type="ARBA" id="ARBA00023136"/>
    </source>
</evidence>
<dbReference type="GeneID" id="94440788"/>
<dbReference type="RefSeq" id="WP_022938131.1">
    <property type="nucleotide sequence ID" value="NZ_BAABZA010000007.1"/>
</dbReference>
<dbReference type="EMBL" id="JALDAW010000013">
    <property type="protein sequence ID" value="MDY5168428.1"/>
    <property type="molecule type" value="Genomic_DNA"/>
</dbReference>
<comment type="caution">
    <text evidence="13">The sequence shown here is derived from an EMBL/GenBank/DDBJ whole genome shotgun (WGS) entry which is preliminary data.</text>
</comment>
<proteinExistence type="inferred from homology"/>
<comment type="subcellular location">
    <subcellularLocation>
        <location evidence="11">Cell membrane</location>
        <topology evidence="11">Single-pass membrane protein</topology>
    </subcellularLocation>
</comment>
<keyword evidence="10 11" id="KW-0472">Membrane</keyword>
<evidence type="ECO:0000256" key="6">
    <source>
        <dbReference type="ARBA" id="ARBA00022840"/>
    </source>
</evidence>
<name>A0A318KJB6_9FIRM</name>
<reference evidence="12" key="2">
    <citation type="submission" date="2022-03" db="EMBL/GenBank/DDBJ databases">
        <title>First case of bacteraemia caused by Dielma fastidiosa in a patient hospitalised with diverticulitis.</title>
        <authorList>
            <person name="Forman-Ankjaer B."/>
            <person name="Hvid-Jensen F."/>
            <person name="Kobel C.M."/>
            <person name="Greve T."/>
        </authorList>
    </citation>
    <scope>NUCLEOTIDE SEQUENCE</scope>
    <source>
        <strain evidence="12">AUH_DF_2021</strain>
    </source>
</reference>
<dbReference type="Proteomes" id="UP000247612">
    <property type="component" value="Unassembled WGS sequence"/>
</dbReference>
<evidence type="ECO:0000313" key="13">
    <source>
        <dbReference type="EMBL" id="PXX76187.1"/>
    </source>
</evidence>
<dbReference type="PANTHER" id="PTHR30042:SF2">
    <property type="entry name" value="POTASSIUM-TRANSPORTING ATPASE KDPC SUBUNIT"/>
    <property type="match status" value="1"/>
</dbReference>
<dbReference type="Pfam" id="PF02669">
    <property type="entry name" value="KdpC"/>
    <property type="match status" value="1"/>
</dbReference>
<dbReference type="OrthoDB" id="9809491at2"/>
<keyword evidence="14" id="KW-1185">Reference proteome</keyword>
<comment type="similarity">
    <text evidence="11">Belongs to the KdpC family.</text>
</comment>
<dbReference type="GO" id="GO:0005524">
    <property type="term" value="F:ATP binding"/>
    <property type="evidence" value="ECO:0007669"/>
    <property type="project" value="UniProtKB-UniRule"/>
</dbReference>
<dbReference type="InterPro" id="IPR003820">
    <property type="entry name" value="KdpC"/>
</dbReference>
<keyword evidence="5 11" id="KW-0547">Nucleotide-binding</keyword>
<dbReference type="NCBIfam" id="TIGR00681">
    <property type="entry name" value="kdpC"/>
    <property type="match status" value="1"/>
</dbReference>
<dbReference type="AlphaFoldDB" id="A0A318KJB6"/>
<evidence type="ECO:0000256" key="9">
    <source>
        <dbReference type="ARBA" id="ARBA00023065"/>
    </source>
</evidence>
<feature type="transmembrane region" description="Helical" evidence="11">
    <location>
        <begin position="12"/>
        <end position="39"/>
    </location>
</feature>
<dbReference type="GO" id="GO:0008556">
    <property type="term" value="F:P-type potassium transmembrane transporter activity"/>
    <property type="evidence" value="ECO:0007669"/>
    <property type="project" value="InterPro"/>
</dbReference>
<dbReference type="PANTHER" id="PTHR30042">
    <property type="entry name" value="POTASSIUM-TRANSPORTING ATPASE C CHAIN"/>
    <property type="match status" value="1"/>
</dbReference>
<protein>
    <recommendedName>
        <fullName evidence="11">Potassium-transporting ATPase KdpC subunit</fullName>
    </recommendedName>
    <alternativeName>
        <fullName evidence="11">ATP phosphohydrolase [potassium-transporting] C chain</fullName>
    </alternativeName>
    <alternativeName>
        <fullName evidence="11">Potassium-binding and translocating subunit C</fullName>
    </alternativeName>
    <alternativeName>
        <fullName evidence="11">Potassium-translocating ATPase C chain</fullName>
    </alternativeName>
</protein>
<sequence length="202" mass="21863">MIQTIKAQLGKAAGLVLIFTLICGVIYTLAVTGISQLLFPIQANGSMIEVDGKVYGSELLGQQYTDEAHMWGRIMNIEAATFTNDEGEMMMYAWAGNISPASDEYEALIAQRVEAIQAAHPQMKDQPIPVDLVTMSGSGLDPHISVAAAQYQAARLAENNNMTLTEIDAIIEACTEDKFLGFFGEGCVNVLKVNLMLDGILE</sequence>
<evidence type="ECO:0000256" key="1">
    <source>
        <dbReference type="ARBA" id="ARBA00022448"/>
    </source>
</evidence>
<dbReference type="GO" id="GO:0005886">
    <property type="term" value="C:plasma membrane"/>
    <property type="evidence" value="ECO:0007669"/>
    <property type="project" value="UniProtKB-SubCell"/>
</dbReference>
<keyword evidence="8 11" id="KW-1133">Transmembrane helix</keyword>
<dbReference type="PIRSF" id="PIRSF001296">
    <property type="entry name" value="K_ATPase_KdpC"/>
    <property type="match status" value="1"/>
</dbReference>
<keyword evidence="1 11" id="KW-0813">Transport</keyword>
<accession>A0A318KJB6</accession>
<evidence type="ECO:0000256" key="5">
    <source>
        <dbReference type="ARBA" id="ARBA00022741"/>
    </source>
</evidence>
<evidence type="ECO:0000256" key="3">
    <source>
        <dbReference type="ARBA" id="ARBA00022538"/>
    </source>
</evidence>
<keyword evidence="6 11" id="KW-0067">ATP-binding</keyword>
<evidence type="ECO:0000256" key="4">
    <source>
        <dbReference type="ARBA" id="ARBA00022692"/>
    </source>
</evidence>